<evidence type="ECO:0000256" key="4">
    <source>
        <dbReference type="ARBA" id="ARBA00023242"/>
    </source>
</evidence>
<keyword evidence="7" id="KW-1185">Reference proteome</keyword>
<dbReference type="Proteomes" id="UP001430953">
    <property type="component" value="Unassembled WGS sequence"/>
</dbReference>
<keyword evidence="3" id="KW-0819">tRNA processing</keyword>
<dbReference type="InterPro" id="IPR013926">
    <property type="entry name" value="CGI121/TPRKB"/>
</dbReference>
<evidence type="ECO:0000313" key="6">
    <source>
        <dbReference type="EMBL" id="KAL0108493.1"/>
    </source>
</evidence>
<evidence type="ECO:0000256" key="5">
    <source>
        <dbReference type="RuleBase" id="RU004398"/>
    </source>
</evidence>
<evidence type="ECO:0000256" key="1">
    <source>
        <dbReference type="ARBA" id="ARBA00004123"/>
    </source>
</evidence>
<dbReference type="EMBL" id="JADYXP020000016">
    <property type="protein sequence ID" value="KAL0108493.1"/>
    <property type="molecule type" value="Genomic_DNA"/>
</dbReference>
<sequence length="180" mass="19839">MDDYSVELDQETGLSCTLQLFNTVTNASEVRQELISGKLHCCMAKVSLVIDVLQAVVAANKAALNAKRNRLITKTVYTEVLFYLSMSKNISRSLAEFGVGDDDTSILVIVIHKPGEEQAVLQNISESIKGEKVPISKLSELADVNLIKKTYKIDENELRVSSLADTVVSRISCKEFILSN</sequence>
<evidence type="ECO:0000256" key="3">
    <source>
        <dbReference type="ARBA" id="ARBA00022694"/>
    </source>
</evidence>
<dbReference type="PANTHER" id="PTHR15840">
    <property type="entry name" value="CGI-121 FAMILY MEMBER"/>
    <property type="match status" value="1"/>
</dbReference>
<dbReference type="GO" id="GO:0005634">
    <property type="term" value="C:nucleus"/>
    <property type="evidence" value="ECO:0007669"/>
    <property type="project" value="UniProtKB-SubCell"/>
</dbReference>
<gene>
    <name evidence="6" type="ORF">PUN28_015202</name>
</gene>
<protein>
    <submittedName>
        <fullName evidence="6">Uncharacterized protein</fullName>
    </submittedName>
</protein>
<dbReference type="NCBIfam" id="NF011465">
    <property type="entry name" value="PRK14886.1-1"/>
    <property type="match status" value="1"/>
</dbReference>
<keyword evidence="4 5" id="KW-0539">Nucleus</keyword>
<evidence type="ECO:0000313" key="7">
    <source>
        <dbReference type="Proteomes" id="UP001430953"/>
    </source>
</evidence>
<dbReference type="SUPFAM" id="SSF143870">
    <property type="entry name" value="PF0523-like"/>
    <property type="match status" value="1"/>
</dbReference>
<dbReference type="InterPro" id="IPR036504">
    <property type="entry name" value="CGI121/TPRKB_sf"/>
</dbReference>
<reference evidence="6 7" key="1">
    <citation type="submission" date="2023-03" db="EMBL/GenBank/DDBJ databases">
        <title>High recombination rates correlate with genetic variation in Cardiocondyla obscurior ants.</title>
        <authorList>
            <person name="Errbii M."/>
        </authorList>
    </citation>
    <scope>NUCLEOTIDE SEQUENCE [LARGE SCALE GENOMIC DNA]</scope>
    <source>
        <strain evidence="6">Alpha-2009</strain>
        <tissue evidence="6">Whole body</tissue>
    </source>
</reference>
<dbReference type="GO" id="GO:0005829">
    <property type="term" value="C:cytosol"/>
    <property type="evidence" value="ECO:0007669"/>
    <property type="project" value="TreeGrafter"/>
</dbReference>
<dbReference type="GO" id="GO:0000408">
    <property type="term" value="C:EKC/KEOPS complex"/>
    <property type="evidence" value="ECO:0007669"/>
    <property type="project" value="TreeGrafter"/>
</dbReference>
<dbReference type="GO" id="GO:0002949">
    <property type="term" value="P:tRNA threonylcarbamoyladenosine modification"/>
    <property type="evidence" value="ECO:0007669"/>
    <property type="project" value="TreeGrafter"/>
</dbReference>
<dbReference type="Gene3D" id="3.30.2380.10">
    <property type="entry name" value="CGI121/TPRKB"/>
    <property type="match status" value="1"/>
</dbReference>
<dbReference type="AlphaFoldDB" id="A0AAW2EXJ7"/>
<comment type="similarity">
    <text evidence="2 5">Belongs to the CGI121/TPRKB family.</text>
</comment>
<proteinExistence type="inferred from homology"/>
<comment type="subcellular location">
    <subcellularLocation>
        <location evidence="1">Nucleus</location>
    </subcellularLocation>
</comment>
<organism evidence="6 7">
    <name type="scientific">Cardiocondyla obscurior</name>
    <dbReference type="NCBI Taxonomy" id="286306"/>
    <lineage>
        <taxon>Eukaryota</taxon>
        <taxon>Metazoa</taxon>
        <taxon>Ecdysozoa</taxon>
        <taxon>Arthropoda</taxon>
        <taxon>Hexapoda</taxon>
        <taxon>Insecta</taxon>
        <taxon>Pterygota</taxon>
        <taxon>Neoptera</taxon>
        <taxon>Endopterygota</taxon>
        <taxon>Hymenoptera</taxon>
        <taxon>Apocrita</taxon>
        <taxon>Aculeata</taxon>
        <taxon>Formicoidea</taxon>
        <taxon>Formicidae</taxon>
        <taxon>Myrmicinae</taxon>
        <taxon>Cardiocondyla</taxon>
    </lineage>
</organism>
<name>A0AAW2EXJ7_9HYME</name>
<dbReference type="Pfam" id="PF08617">
    <property type="entry name" value="CGI-121"/>
    <property type="match status" value="1"/>
</dbReference>
<comment type="caution">
    <text evidence="6">The sequence shown here is derived from an EMBL/GenBank/DDBJ whole genome shotgun (WGS) entry which is preliminary data.</text>
</comment>
<evidence type="ECO:0000256" key="2">
    <source>
        <dbReference type="ARBA" id="ARBA00005546"/>
    </source>
</evidence>
<accession>A0AAW2EXJ7</accession>
<dbReference type="PANTHER" id="PTHR15840:SF10">
    <property type="entry name" value="EKC_KEOPS COMPLEX SUBUNIT TPRKB"/>
    <property type="match status" value="1"/>
</dbReference>